<dbReference type="EMBL" id="AP022870">
    <property type="protein sequence ID" value="BCB75165.1"/>
    <property type="molecule type" value="Genomic_DNA"/>
</dbReference>
<dbReference type="RefSeq" id="WP_173034802.1">
    <property type="nucleotide sequence ID" value="NZ_AP022870.1"/>
</dbReference>
<keyword evidence="1" id="KW-0285">Flavoprotein</keyword>
<name>A0A6F8XMX0_9ACTN</name>
<keyword evidence="6" id="KW-1185">Reference proteome</keyword>
<accession>A0A6F8XMX0</accession>
<proteinExistence type="predicted"/>
<dbReference type="GO" id="GO:0018580">
    <property type="term" value="F:nitronate monooxygenase activity"/>
    <property type="evidence" value="ECO:0007669"/>
    <property type="project" value="InterPro"/>
</dbReference>
<sequence length="337" mass="34962">MTTGLRTALTDRLGITVPVVQAPVGSAAAPELAAAVSEAGGLGMLALTWHRSDEARDQIREVRRRTSRPFGVNLVLDFPVADTLAVCLDEAVPVVSTFWGDPAPASQLIREAGALHMHTVGSVTEARHAAGCGVDVIVAQGWEAGGHVRGTTTTMVLVPSVIDAVGSIPVVAAGGISDGRGIAAALALGAQGVWLGTRFLATHEASAHRLYQDRLVASGATDTALTRCFDGGWPDAPHRALGNPTLRRWESAGSPPAPGRPGEGDVVAVGDDGRTHHRYEDMIPVPGMTGDLAEMALYAGQSVELVHDVRPAGALVRDLTTRAIDVIAQMRGTTSPA</sequence>
<dbReference type="AlphaFoldDB" id="A0A6F8XMX0"/>
<feature type="region of interest" description="Disordered" evidence="4">
    <location>
        <begin position="241"/>
        <end position="265"/>
    </location>
</feature>
<dbReference type="PANTHER" id="PTHR32332">
    <property type="entry name" value="2-NITROPROPANE DIOXYGENASE"/>
    <property type="match status" value="1"/>
</dbReference>
<organism evidence="5 6">
    <name type="scientific">Phytohabitans flavus</name>
    <dbReference type="NCBI Taxonomy" id="1076124"/>
    <lineage>
        <taxon>Bacteria</taxon>
        <taxon>Bacillati</taxon>
        <taxon>Actinomycetota</taxon>
        <taxon>Actinomycetes</taxon>
        <taxon>Micromonosporales</taxon>
        <taxon>Micromonosporaceae</taxon>
    </lineage>
</organism>
<dbReference type="CDD" id="cd04730">
    <property type="entry name" value="NPD_like"/>
    <property type="match status" value="1"/>
</dbReference>
<protein>
    <submittedName>
        <fullName evidence="5">2-nitropropane dioxygenase</fullName>
    </submittedName>
</protein>
<keyword evidence="3" id="KW-0560">Oxidoreductase</keyword>
<evidence type="ECO:0000256" key="2">
    <source>
        <dbReference type="ARBA" id="ARBA00022643"/>
    </source>
</evidence>
<dbReference type="SUPFAM" id="SSF51412">
    <property type="entry name" value="Inosine monophosphate dehydrogenase (IMPDH)"/>
    <property type="match status" value="1"/>
</dbReference>
<dbReference type="Proteomes" id="UP000502508">
    <property type="component" value="Chromosome"/>
</dbReference>
<evidence type="ECO:0000256" key="4">
    <source>
        <dbReference type="SAM" id="MobiDB-lite"/>
    </source>
</evidence>
<dbReference type="InterPro" id="IPR004136">
    <property type="entry name" value="NMO"/>
</dbReference>
<dbReference type="Gene3D" id="3.20.20.70">
    <property type="entry name" value="Aldolase class I"/>
    <property type="match status" value="1"/>
</dbReference>
<evidence type="ECO:0000313" key="6">
    <source>
        <dbReference type="Proteomes" id="UP000502508"/>
    </source>
</evidence>
<reference evidence="5 6" key="1">
    <citation type="submission" date="2020-03" db="EMBL/GenBank/DDBJ databases">
        <title>Whole genome shotgun sequence of Phytohabitans flavus NBRC 107702.</title>
        <authorList>
            <person name="Komaki H."/>
            <person name="Tamura T."/>
        </authorList>
    </citation>
    <scope>NUCLEOTIDE SEQUENCE [LARGE SCALE GENOMIC DNA]</scope>
    <source>
        <strain evidence="5 6">NBRC 107702</strain>
    </source>
</reference>
<gene>
    <name evidence="5" type="ORF">Pflav_015750</name>
</gene>
<dbReference type="GO" id="GO:0051213">
    <property type="term" value="F:dioxygenase activity"/>
    <property type="evidence" value="ECO:0007669"/>
    <property type="project" value="UniProtKB-KW"/>
</dbReference>
<dbReference type="Pfam" id="PF03060">
    <property type="entry name" value="NMO"/>
    <property type="match status" value="2"/>
</dbReference>
<dbReference type="PANTHER" id="PTHR32332:SF20">
    <property type="entry name" value="2-NITROPROPANE DIOXYGENASE-LIKE PROTEIN"/>
    <property type="match status" value="1"/>
</dbReference>
<evidence type="ECO:0000256" key="1">
    <source>
        <dbReference type="ARBA" id="ARBA00022630"/>
    </source>
</evidence>
<dbReference type="InterPro" id="IPR013785">
    <property type="entry name" value="Aldolase_TIM"/>
</dbReference>
<dbReference type="KEGG" id="pfla:Pflav_015750"/>
<reference evidence="5 6" key="2">
    <citation type="submission" date="2020-03" db="EMBL/GenBank/DDBJ databases">
        <authorList>
            <person name="Ichikawa N."/>
            <person name="Kimura A."/>
            <person name="Kitahashi Y."/>
            <person name="Uohara A."/>
        </authorList>
    </citation>
    <scope>NUCLEOTIDE SEQUENCE [LARGE SCALE GENOMIC DNA]</scope>
    <source>
        <strain evidence="5 6">NBRC 107702</strain>
    </source>
</reference>
<keyword evidence="5" id="KW-0223">Dioxygenase</keyword>
<evidence type="ECO:0000313" key="5">
    <source>
        <dbReference type="EMBL" id="BCB75165.1"/>
    </source>
</evidence>
<keyword evidence="2" id="KW-0288">FMN</keyword>
<evidence type="ECO:0000256" key="3">
    <source>
        <dbReference type="ARBA" id="ARBA00023002"/>
    </source>
</evidence>